<comment type="similarity">
    <text evidence="2 6">Belongs to the nematode receptor-like protein srg family.</text>
</comment>
<dbReference type="Gene3D" id="1.20.1070.10">
    <property type="entry name" value="Rhodopsin 7-helix transmembrane proteins"/>
    <property type="match status" value="1"/>
</dbReference>
<comment type="subcellular location">
    <subcellularLocation>
        <location evidence="1">Membrane</location>
        <topology evidence="1">Multi-pass membrane protein</topology>
    </subcellularLocation>
</comment>
<keyword evidence="3 6" id="KW-0812">Transmembrane</keyword>
<name>A0AA39IJ89_9BILA</name>
<feature type="transmembrane region" description="Helical" evidence="6">
    <location>
        <begin position="186"/>
        <end position="208"/>
    </location>
</feature>
<evidence type="ECO:0000256" key="6">
    <source>
        <dbReference type="RuleBase" id="RU280813"/>
    </source>
</evidence>
<protein>
    <recommendedName>
        <fullName evidence="6">Serpentine receptor class gamma</fullName>
    </recommendedName>
</protein>
<keyword evidence="5 6" id="KW-0472">Membrane</keyword>
<feature type="transmembrane region" description="Helical" evidence="6">
    <location>
        <begin position="6"/>
        <end position="30"/>
    </location>
</feature>
<dbReference type="Pfam" id="PF02118">
    <property type="entry name" value="Srg"/>
    <property type="match status" value="1"/>
</dbReference>
<organism evidence="7 8">
    <name type="scientific">Steinernema hermaphroditum</name>
    <dbReference type="NCBI Taxonomy" id="289476"/>
    <lineage>
        <taxon>Eukaryota</taxon>
        <taxon>Metazoa</taxon>
        <taxon>Ecdysozoa</taxon>
        <taxon>Nematoda</taxon>
        <taxon>Chromadorea</taxon>
        <taxon>Rhabditida</taxon>
        <taxon>Tylenchina</taxon>
        <taxon>Panagrolaimomorpha</taxon>
        <taxon>Strongyloidoidea</taxon>
        <taxon>Steinernematidae</taxon>
        <taxon>Steinernema</taxon>
    </lineage>
</organism>
<evidence type="ECO:0000256" key="5">
    <source>
        <dbReference type="ARBA" id="ARBA00023136"/>
    </source>
</evidence>
<comment type="caution">
    <text evidence="7">The sequence shown here is derived from an EMBL/GenBank/DDBJ whole genome shotgun (WGS) entry which is preliminary data.</text>
</comment>
<dbReference type="PANTHER" id="PTHR31627">
    <property type="entry name" value="SERPENTINE RECEPTOR CLASS GAMMA-RELATED"/>
    <property type="match status" value="1"/>
</dbReference>
<proteinExistence type="inferred from homology"/>
<evidence type="ECO:0000256" key="1">
    <source>
        <dbReference type="ARBA" id="ARBA00004141"/>
    </source>
</evidence>
<keyword evidence="4 6" id="KW-1133">Transmembrane helix</keyword>
<evidence type="ECO:0000256" key="2">
    <source>
        <dbReference type="ARBA" id="ARBA00005692"/>
    </source>
</evidence>
<dbReference type="InterPro" id="IPR000609">
    <property type="entry name" value="7TM_GPCR_serpentine_rcpt_Srg"/>
</dbReference>
<dbReference type="InterPro" id="IPR051119">
    <property type="entry name" value="Nematode_SR-like"/>
</dbReference>
<feature type="transmembrane region" description="Helical" evidence="6">
    <location>
        <begin position="129"/>
        <end position="148"/>
    </location>
</feature>
<gene>
    <name evidence="7" type="ORF">QR680_008502</name>
</gene>
<dbReference type="GO" id="GO:0007606">
    <property type="term" value="P:sensory perception of chemical stimulus"/>
    <property type="evidence" value="ECO:0007669"/>
    <property type="project" value="UniProtKB-UniRule"/>
</dbReference>
<evidence type="ECO:0000256" key="3">
    <source>
        <dbReference type="ARBA" id="ARBA00022692"/>
    </source>
</evidence>
<dbReference type="SUPFAM" id="SSF81321">
    <property type="entry name" value="Family A G protein-coupled receptor-like"/>
    <property type="match status" value="1"/>
</dbReference>
<keyword evidence="8" id="KW-1185">Reference proteome</keyword>
<dbReference type="EMBL" id="JAUCMV010000001">
    <property type="protein sequence ID" value="KAK0424104.1"/>
    <property type="molecule type" value="Genomic_DNA"/>
</dbReference>
<comment type="caution">
    <text evidence="6">Lacks conserved residue(s) required for the propagation of feature annotation.</text>
</comment>
<dbReference type="PANTHER" id="PTHR31627:SF42">
    <property type="entry name" value="G_PROTEIN_RECEP_F1_2 DOMAIN-CONTAINING PROTEIN-RELATED"/>
    <property type="match status" value="1"/>
</dbReference>
<accession>A0AA39IJ89</accession>
<dbReference type="GO" id="GO:0004888">
    <property type="term" value="F:transmembrane signaling receptor activity"/>
    <property type="evidence" value="ECO:0007669"/>
    <property type="project" value="InterPro"/>
</dbReference>
<evidence type="ECO:0000313" key="7">
    <source>
        <dbReference type="EMBL" id="KAK0424104.1"/>
    </source>
</evidence>
<reference evidence="7" key="1">
    <citation type="submission" date="2023-06" db="EMBL/GenBank/DDBJ databases">
        <title>Genomic analysis of the entomopathogenic nematode Steinernema hermaphroditum.</title>
        <authorList>
            <person name="Schwarz E.M."/>
            <person name="Heppert J.K."/>
            <person name="Baniya A."/>
            <person name="Schwartz H.T."/>
            <person name="Tan C.-H."/>
            <person name="Antoshechkin I."/>
            <person name="Sternberg P.W."/>
            <person name="Goodrich-Blair H."/>
            <person name="Dillman A.R."/>
        </authorList>
    </citation>
    <scope>NUCLEOTIDE SEQUENCE</scope>
    <source>
        <strain evidence="7">PS9179</strain>
        <tissue evidence="7">Whole animal</tissue>
    </source>
</reference>
<feature type="transmembrane region" description="Helical" evidence="6">
    <location>
        <begin position="42"/>
        <end position="63"/>
    </location>
</feature>
<sequence>MNTEVALLTLSLLYGIPSFLLYVVILFQFVRPKYRNRFSNPFFRLCFLMGVVDCVGYLIFYIFFTLPIYSMFSSFYGSALFFPSPFTTAVYFSAHLNSNIQIFGNCFLTLNRFTAIVLPLKHDKIWDKCFLATIVVSLLAAIAPIWQLSSTAAWYTPLHEEFPERGFAMTLDNYKYPDFSLSFHMFLSNIVACTLCLFMNVVSAVVLIYRTSQPVGAAFVDRKAELGLFIITCAIFLVQSTHSVLQFLFYIAMRANDFDQVLRLYVFAPWINDFKYLSPPWVLVLISTSVRQSAFQTFPKVLYSKKSLSAVQPFNPKRP</sequence>
<evidence type="ECO:0000256" key="4">
    <source>
        <dbReference type="ARBA" id="ARBA00022989"/>
    </source>
</evidence>
<dbReference type="GO" id="GO:0016020">
    <property type="term" value="C:membrane"/>
    <property type="evidence" value="ECO:0007669"/>
    <property type="project" value="UniProtKB-SubCell"/>
</dbReference>
<evidence type="ECO:0000313" key="8">
    <source>
        <dbReference type="Proteomes" id="UP001175271"/>
    </source>
</evidence>
<dbReference type="Proteomes" id="UP001175271">
    <property type="component" value="Unassembled WGS sequence"/>
</dbReference>
<feature type="transmembrane region" description="Helical" evidence="6">
    <location>
        <begin position="228"/>
        <end position="253"/>
    </location>
</feature>
<dbReference type="AlphaFoldDB" id="A0AA39IJ89"/>